<keyword evidence="1" id="KW-0175">Coiled coil</keyword>
<dbReference type="EMBL" id="CAJHNH020008452">
    <property type="protein sequence ID" value="CAG5135717.1"/>
    <property type="molecule type" value="Genomic_DNA"/>
</dbReference>
<evidence type="ECO:0000313" key="3">
    <source>
        <dbReference type="EMBL" id="CAG5135717.1"/>
    </source>
</evidence>
<dbReference type="AlphaFoldDB" id="A0A8S4A1U5"/>
<feature type="compositionally biased region" description="Basic and acidic residues" evidence="2">
    <location>
        <begin position="177"/>
        <end position="199"/>
    </location>
</feature>
<name>A0A8S4A1U5_9EUPU</name>
<organism evidence="3 4">
    <name type="scientific">Candidula unifasciata</name>
    <dbReference type="NCBI Taxonomy" id="100452"/>
    <lineage>
        <taxon>Eukaryota</taxon>
        <taxon>Metazoa</taxon>
        <taxon>Spiralia</taxon>
        <taxon>Lophotrochozoa</taxon>
        <taxon>Mollusca</taxon>
        <taxon>Gastropoda</taxon>
        <taxon>Heterobranchia</taxon>
        <taxon>Euthyneura</taxon>
        <taxon>Panpulmonata</taxon>
        <taxon>Eupulmonata</taxon>
        <taxon>Stylommatophora</taxon>
        <taxon>Helicina</taxon>
        <taxon>Helicoidea</taxon>
        <taxon>Geomitridae</taxon>
        <taxon>Candidula</taxon>
    </lineage>
</organism>
<reference evidence="3" key="1">
    <citation type="submission" date="2021-04" db="EMBL/GenBank/DDBJ databases">
        <authorList>
            <consortium name="Molecular Ecology Group"/>
        </authorList>
    </citation>
    <scope>NUCLEOTIDE SEQUENCE</scope>
</reference>
<gene>
    <name evidence="3" type="ORF">CUNI_LOCUS21275</name>
</gene>
<keyword evidence="4" id="KW-1185">Reference proteome</keyword>
<evidence type="ECO:0000256" key="2">
    <source>
        <dbReference type="SAM" id="MobiDB-lite"/>
    </source>
</evidence>
<feature type="compositionally biased region" description="Polar residues" evidence="2">
    <location>
        <begin position="207"/>
        <end position="218"/>
    </location>
</feature>
<evidence type="ECO:0000313" key="4">
    <source>
        <dbReference type="Proteomes" id="UP000678393"/>
    </source>
</evidence>
<feature type="coiled-coil region" evidence="1">
    <location>
        <begin position="72"/>
        <end position="99"/>
    </location>
</feature>
<protein>
    <submittedName>
        <fullName evidence="3">Uncharacterized protein</fullName>
    </submittedName>
</protein>
<evidence type="ECO:0000256" key="1">
    <source>
        <dbReference type="SAM" id="Coils"/>
    </source>
</evidence>
<dbReference type="Proteomes" id="UP000678393">
    <property type="component" value="Unassembled WGS sequence"/>
</dbReference>
<proteinExistence type="predicted"/>
<accession>A0A8S4A1U5</accession>
<sequence length="262" mass="30233">MPGREKIEMAPRAMSKIENLNAIVPRTVKLKPKGRITPDIRVHSVMNADYSSIYKENVILEENLEDRLSYIKKNERRALEEKGEELDEMRRQMDVISKLQEAVNSRNPADSLDVLSANKAVRWLNDNKKSRAQLKIEAEREKFSSRNLFNVRRFHTGFDFLHRRKLVPPSAMQVASDNKDEGNVDDLLKTESPKPERPPQTKGYLKQTFSSTSGLRPMTATITYQREQKEDDILPLRSKSAVLRSRSRRQLELLVSSDSQRG</sequence>
<dbReference type="OrthoDB" id="6120716at2759"/>
<comment type="caution">
    <text evidence="3">The sequence shown here is derived from an EMBL/GenBank/DDBJ whole genome shotgun (WGS) entry which is preliminary data.</text>
</comment>
<feature type="region of interest" description="Disordered" evidence="2">
    <location>
        <begin position="170"/>
        <end position="218"/>
    </location>
</feature>